<dbReference type="RefSeq" id="XP_017786025.1">
    <property type="nucleotide sequence ID" value="XM_017930536.1"/>
</dbReference>
<feature type="binding site" evidence="8">
    <location>
        <position position="56"/>
    </location>
    <ligand>
        <name>Zn(2+)</name>
        <dbReference type="ChEBI" id="CHEBI:29105"/>
    </ligand>
</feature>
<keyword evidence="4 7" id="KW-0863">Zinc-finger</keyword>
<evidence type="ECO:0000256" key="9">
    <source>
        <dbReference type="SAM" id="MobiDB-lite"/>
    </source>
</evidence>
<dbReference type="PANTHER" id="PTHR24406">
    <property type="entry name" value="TRANSCRIPTIONAL REPRESSOR CTCFL-RELATED"/>
    <property type="match status" value="1"/>
</dbReference>
<evidence type="ECO:0000313" key="13">
    <source>
        <dbReference type="RefSeq" id="XP_017786025.1"/>
    </source>
</evidence>
<evidence type="ECO:0000256" key="5">
    <source>
        <dbReference type="ARBA" id="ARBA00022833"/>
    </source>
</evidence>
<dbReference type="InterPro" id="IPR012934">
    <property type="entry name" value="Znf_AD"/>
</dbReference>
<evidence type="ECO:0000256" key="4">
    <source>
        <dbReference type="ARBA" id="ARBA00022771"/>
    </source>
</evidence>
<evidence type="ECO:0000256" key="7">
    <source>
        <dbReference type="PROSITE-ProRule" id="PRU00042"/>
    </source>
</evidence>
<evidence type="ECO:0000313" key="12">
    <source>
        <dbReference type="Proteomes" id="UP000695000"/>
    </source>
</evidence>
<feature type="binding site" evidence="8">
    <location>
        <position position="13"/>
    </location>
    <ligand>
        <name>Zn(2+)</name>
        <dbReference type="ChEBI" id="CHEBI:29105"/>
    </ligand>
</feature>
<feature type="binding site" evidence="8">
    <location>
        <position position="59"/>
    </location>
    <ligand>
        <name>Zn(2+)</name>
        <dbReference type="ChEBI" id="CHEBI:29105"/>
    </ligand>
</feature>
<feature type="region of interest" description="Disordered" evidence="9">
    <location>
        <begin position="315"/>
        <end position="346"/>
    </location>
</feature>
<feature type="region of interest" description="Disordered" evidence="9">
    <location>
        <begin position="698"/>
        <end position="733"/>
    </location>
</feature>
<dbReference type="Proteomes" id="UP000695000">
    <property type="component" value="Unplaced"/>
</dbReference>
<feature type="binding site" evidence="8">
    <location>
        <position position="10"/>
    </location>
    <ligand>
        <name>Zn(2+)</name>
        <dbReference type="ChEBI" id="CHEBI:29105"/>
    </ligand>
</feature>
<feature type="compositionally biased region" description="Low complexity" evidence="9">
    <location>
        <begin position="792"/>
        <end position="836"/>
    </location>
</feature>
<dbReference type="Gene3D" id="3.40.1800.20">
    <property type="match status" value="1"/>
</dbReference>
<dbReference type="SUPFAM" id="SSF57716">
    <property type="entry name" value="Glucocorticoid receptor-like (DNA-binding domain)"/>
    <property type="match status" value="1"/>
</dbReference>
<evidence type="ECO:0000256" key="2">
    <source>
        <dbReference type="ARBA" id="ARBA00022723"/>
    </source>
</evidence>
<dbReference type="InterPro" id="IPR013087">
    <property type="entry name" value="Znf_C2H2_type"/>
</dbReference>
<dbReference type="SUPFAM" id="SSF57667">
    <property type="entry name" value="beta-beta-alpha zinc fingers"/>
    <property type="match status" value="1"/>
</dbReference>
<proteinExistence type="predicted"/>
<keyword evidence="3" id="KW-0677">Repeat</keyword>
<keyword evidence="5 8" id="KW-0862">Zinc</keyword>
<dbReference type="SMART" id="SM00868">
    <property type="entry name" value="zf-AD"/>
    <property type="match status" value="1"/>
</dbReference>
<dbReference type="Pfam" id="PF07776">
    <property type="entry name" value="zf-AD"/>
    <property type="match status" value="1"/>
</dbReference>
<accession>A0ABM1NGS5</accession>
<evidence type="ECO:0000259" key="10">
    <source>
        <dbReference type="PROSITE" id="PS50157"/>
    </source>
</evidence>
<dbReference type="PROSITE" id="PS50157">
    <property type="entry name" value="ZINC_FINGER_C2H2_2"/>
    <property type="match status" value="3"/>
</dbReference>
<sequence length="897" mass="102811">MESSATENLCRLCDKKSGIMLSVFQKNSEGLQILNVIKDCLPLVIYRTDPLSKFICNECHNNLETLYNFKKGVLEVNNQHRKQLKENVSNFKVQLYLDIVDNNNSSNEKLQNGDRSAKLIMKDTSTLTDSFHYSRMDDDSDLNSLNSIMIRVNGHNNNDMDSDMDICEDMNSERDRVMLKCRNMEPYTMPIVKKKRVIGPKCQMSPNPRIKMTKFVRYDPFTLLKCILHSQNKQHVPDYDEKPFEVTEMEREEIIPLCVYCEAVFDNENDLALHEMQYHIKLNLEKVDADGYWSMDESNALVRNKWYNAQFDSEECSTMDDEADADAEIEEEGDEEMEEDEEDESEDLLVPMDEDTEMDMLNVARSSDIVFVNEQPTLNGISLKDIPKDERGDFYQSVRLNGANRKFCNLCRYTFKDNWAIELHYMSRTCYYSCNYCGVKFNKNKYSFAKHIDDHKAAGHFKSDKVFVNKSKSGTVPKLLSASCLRPFIPSTSHYRKFISKVKPIKIKSLMEKKNVDTLKMKDDLVQIKTEPGLTPMTTADLQKSDNKAYFCKKCYQVFCRLNEYNEHNKLCTGEIMVPEMQVIRPYLKKDKEPLIKTPVKTKIENDVEVYSSTGRPVRHCVKEISSYCDDVEYKPPPSTPPTTSSTAAAATTTATTLPKLIKSKQRNSPGQFECTLCSSVFPTVHSRNSHMRIHKVGFRRAPASPPPSSQRLPSRYESMTSPEPMNPAKRIKREQDTFEPIVEIHEGPSTKVPSNIGSVSITPINQRNKVSAEIMELVQNNPNITIKTKSDSPASSYGGSSNKSNQQQLQQRQQQQQQQEQLQQHHSLSPSSLMESSSAEKTYKCSSCSQPFANKSNLYFHKKNQCGGSRYPCPFCKKRFGTEATYSAHIFYSHPV</sequence>
<feature type="region of interest" description="Disordered" evidence="9">
    <location>
        <begin position="784"/>
        <end position="836"/>
    </location>
</feature>
<evidence type="ECO:0000256" key="8">
    <source>
        <dbReference type="PROSITE-ProRule" id="PRU01263"/>
    </source>
</evidence>
<dbReference type="InterPro" id="IPR036236">
    <property type="entry name" value="Znf_C2H2_sf"/>
</dbReference>
<feature type="domain" description="C2H2-type" evidence="10">
    <location>
        <begin position="844"/>
        <end position="871"/>
    </location>
</feature>
<keyword evidence="6" id="KW-0539">Nucleus</keyword>
<comment type="subcellular location">
    <subcellularLocation>
        <location evidence="1">Nucleus</location>
    </subcellularLocation>
</comment>
<protein>
    <submittedName>
        <fullName evidence="13">Uncharacterized protein LOC108569114</fullName>
    </submittedName>
</protein>
<organism evidence="12 13">
    <name type="scientific">Nicrophorus vespilloides</name>
    <name type="common">Boreal carrion beetle</name>
    <dbReference type="NCBI Taxonomy" id="110193"/>
    <lineage>
        <taxon>Eukaryota</taxon>
        <taxon>Metazoa</taxon>
        <taxon>Ecdysozoa</taxon>
        <taxon>Arthropoda</taxon>
        <taxon>Hexapoda</taxon>
        <taxon>Insecta</taxon>
        <taxon>Pterygota</taxon>
        <taxon>Neoptera</taxon>
        <taxon>Endopterygota</taxon>
        <taxon>Coleoptera</taxon>
        <taxon>Polyphaga</taxon>
        <taxon>Staphyliniformia</taxon>
        <taxon>Silphidae</taxon>
        <taxon>Nicrophorinae</taxon>
        <taxon>Nicrophorus</taxon>
    </lineage>
</organism>
<gene>
    <name evidence="13" type="primary">LOC108569114</name>
</gene>
<reference evidence="13" key="1">
    <citation type="submission" date="2025-08" db="UniProtKB">
        <authorList>
            <consortium name="RefSeq"/>
        </authorList>
    </citation>
    <scope>IDENTIFICATION</scope>
    <source>
        <tissue evidence="13">Whole Larva</tissue>
    </source>
</reference>
<dbReference type="InterPro" id="IPR050888">
    <property type="entry name" value="ZnF_C2H2-type_TF"/>
</dbReference>
<dbReference type="PROSITE" id="PS51915">
    <property type="entry name" value="ZAD"/>
    <property type="match status" value="1"/>
</dbReference>
<dbReference type="Gene3D" id="3.30.160.60">
    <property type="entry name" value="Classic Zinc Finger"/>
    <property type="match status" value="1"/>
</dbReference>
<dbReference type="PROSITE" id="PS00028">
    <property type="entry name" value="ZINC_FINGER_C2H2_1"/>
    <property type="match status" value="3"/>
</dbReference>
<feature type="domain" description="ZAD" evidence="11">
    <location>
        <begin position="8"/>
        <end position="83"/>
    </location>
</feature>
<dbReference type="SMART" id="SM00355">
    <property type="entry name" value="ZnF_C2H2"/>
    <property type="match status" value="7"/>
</dbReference>
<evidence type="ECO:0000256" key="1">
    <source>
        <dbReference type="ARBA" id="ARBA00004123"/>
    </source>
</evidence>
<name>A0ABM1NGS5_NICVS</name>
<evidence type="ECO:0000256" key="3">
    <source>
        <dbReference type="ARBA" id="ARBA00022737"/>
    </source>
</evidence>
<feature type="domain" description="C2H2-type" evidence="10">
    <location>
        <begin position="673"/>
        <end position="695"/>
    </location>
</feature>
<evidence type="ECO:0000256" key="6">
    <source>
        <dbReference type="ARBA" id="ARBA00023242"/>
    </source>
</evidence>
<evidence type="ECO:0000259" key="11">
    <source>
        <dbReference type="PROSITE" id="PS51915"/>
    </source>
</evidence>
<feature type="domain" description="C2H2-type" evidence="10">
    <location>
        <begin position="872"/>
        <end position="897"/>
    </location>
</feature>
<keyword evidence="2 8" id="KW-0479">Metal-binding</keyword>
<keyword evidence="12" id="KW-1185">Reference proteome</keyword>
<dbReference type="GeneID" id="108569114"/>